<protein>
    <submittedName>
        <fullName evidence="5">ABC transporter ATP-binding protein</fullName>
    </submittedName>
</protein>
<evidence type="ECO:0000259" key="4">
    <source>
        <dbReference type="PROSITE" id="PS50893"/>
    </source>
</evidence>
<dbReference type="GO" id="GO:0005524">
    <property type="term" value="F:ATP binding"/>
    <property type="evidence" value="ECO:0007669"/>
    <property type="project" value="UniProtKB-KW"/>
</dbReference>
<dbReference type="PROSITE" id="PS00211">
    <property type="entry name" value="ABC_TRANSPORTER_1"/>
    <property type="match status" value="1"/>
</dbReference>
<proteinExistence type="predicted"/>
<dbReference type="GeneID" id="59148668"/>
<evidence type="ECO:0000313" key="5">
    <source>
        <dbReference type="EMBL" id="QOJ79295.1"/>
    </source>
</evidence>
<dbReference type="GO" id="GO:0005886">
    <property type="term" value="C:plasma membrane"/>
    <property type="evidence" value="ECO:0007669"/>
    <property type="project" value="TreeGrafter"/>
</dbReference>
<dbReference type="EMBL" id="CP062310">
    <property type="protein sequence ID" value="QOJ79295.1"/>
    <property type="molecule type" value="Genomic_DNA"/>
</dbReference>
<dbReference type="InterPro" id="IPR003593">
    <property type="entry name" value="AAA+_ATPase"/>
</dbReference>
<evidence type="ECO:0000256" key="1">
    <source>
        <dbReference type="ARBA" id="ARBA00022448"/>
    </source>
</evidence>
<gene>
    <name evidence="5" type="ORF">IG193_02190</name>
</gene>
<dbReference type="GO" id="GO:0022857">
    <property type="term" value="F:transmembrane transporter activity"/>
    <property type="evidence" value="ECO:0007669"/>
    <property type="project" value="TreeGrafter"/>
</dbReference>
<dbReference type="SMART" id="SM00382">
    <property type="entry name" value="AAA"/>
    <property type="match status" value="1"/>
</dbReference>
<dbReference type="PROSITE" id="PS50893">
    <property type="entry name" value="ABC_TRANSPORTER_2"/>
    <property type="match status" value="1"/>
</dbReference>
<reference evidence="5 6" key="1">
    <citation type="submission" date="2020-10" db="EMBL/GenBank/DDBJ databases">
        <title>Thermofilum lucidum 3507LT sp. nov. a novel member of Thermofilaceae family isolated from Chile hot spring, and proposal of description order Thermofilales.</title>
        <authorList>
            <person name="Zayulina K.S."/>
            <person name="Elcheninov A.G."/>
            <person name="Toshchakov S.V."/>
            <person name="Kublanov I.V."/>
        </authorList>
    </citation>
    <scope>NUCLEOTIDE SEQUENCE [LARGE SCALE GENOMIC DNA]</scope>
    <source>
        <strain evidence="5 6">3507LT</strain>
    </source>
</reference>
<keyword evidence="1" id="KW-0813">Transport</keyword>
<dbReference type="PANTHER" id="PTHR24220">
    <property type="entry name" value="IMPORT ATP-BINDING PROTEIN"/>
    <property type="match status" value="1"/>
</dbReference>
<dbReference type="InterPro" id="IPR015854">
    <property type="entry name" value="ABC_transpr_LolD-like"/>
</dbReference>
<dbReference type="InterPro" id="IPR027417">
    <property type="entry name" value="P-loop_NTPase"/>
</dbReference>
<dbReference type="GO" id="GO:0016887">
    <property type="term" value="F:ATP hydrolysis activity"/>
    <property type="evidence" value="ECO:0007669"/>
    <property type="project" value="InterPro"/>
</dbReference>
<evidence type="ECO:0000256" key="2">
    <source>
        <dbReference type="ARBA" id="ARBA00022741"/>
    </source>
</evidence>
<dbReference type="RefSeq" id="WP_192819267.1">
    <property type="nucleotide sequence ID" value="NZ_CP062310.1"/>
</dbReference>
<dbReference type="KEGG" id="thel:IG193_02190"/>
<dbReference type="InterPro" id="IPR017911">
    <property type="entry name" value="MacB-like_ATP-bd"/>
</dbReference>
<evidence type="ECO:0000256" key="3">
    <source>
        <dbReference type="ARBA" id="ARBA00022840"/>
    </source>
</evidence>
<dbReference type="InParanoid" id="A0A7L9FKG0"/>
<dbReference type="Gene3D" id="3.40.50.300">
    <property type="entry name" value="P-loop containing nucleotide triphosphate hydrolases"/>
    <property type="match status" value="1"/>
</dbReference>
<keyword evidence="2" id="KW-0547">Nucleotide-binding</keyword>
<organism evidence="5 6">
    <name type="scientific">Infirmifilum lucidum</name>
    <dbReference type="NCBI Taxonomy" id="2776706"/>
    <lineage>
        <taxon>Archaea</taxon>
        <taxon>Thermoproteota</taxon>
        <taxon>Thermoprotei</taxon>
        <taxon>Thermofilales</taxon>
        <taxon>Thermofilaceae</taxon>
        <taxon>Infirmifilum</taxon>
    </lineage>
</organism>
<evidence type="ECO:0000313" key="6">
    <source>
        <dbReference type="Proteomes" id="UP000594121"/>
    </source>
</evidence>
<dbReference type="SUPFAM" id="SSF52540">
    <property type="entry name" value="P-loop containing nucleoside triphosphate hydrolases"/>
    <property type="match status" value="1"/>
</dbReference>
<feature type="domain" description="ABC transporter" evidence="4">
    <location>
        <begin position="10"/>
        <end position="229"/>
    </location>
</feature>
<dbReference type="InterPro" id="IPR003439">
    <property type="entry name" value="ABC_transporter-like_ATP-bd"/>
</dbReference>
<dbReference type="Proteomes" id="UP000594121">
    <property type="component" value="Chromosome"/>
</dbReference>
<accession>A0A7L9FKG0</accession>
<name>A0A7L9FKG0_9CREN</name>
<dbReference type="AlphaFoldDB" id="A0A7L9FKG0"/>
<dbReference type="Pfam" id="PF00005">
    <property type="entry name" value="ABC_tran"/>
    <property type="match status" value="1"/>
</dbReference>
<keyword evidence="6" id="KW-1185">Reference proteome</keyword>
<keyword evidence="3 5" id="KW-0067">ATP-binding</keyword>
<dbReference type="InterPro" id="IPR017871">
    <property type="entry name" value="ABC_transporter-like_CS"/>
</dbReference>
<sequence length="230" mass="25051">MSPWTDEPVLVLEGVSKTLGNTRVLKGASLSVAVGEFVVVRGKSGVGKSTLARIAALMLKPDSGRVLFRGVDVTGLGDSGLSQVRLKYIGYVDQFFSLIDSYTVYENVELPLRIMGLPEKERRRRVADALRLLEIEELAGSLPGELSGGQRQRVAIARAIAKRPVLLVADEPTSNLDNYSEALVVSLFRRLAAEGRVAVLMTTTDLVTDFPADRDMVLLDGRIVERAAIR</sequence>
<dbReference type="CDD" id="cd03255">
    <property type="entry name" value="ABC_MJ0796_LolCDE_FtsE"/>
    <property type="match status" value="1"/>
</dbReference>